<sequence length="242" mass="25712">MPPDASFDRKDIIQQTERMKRQVYGFPPLPDSNPRTFAPTTDAFMAFTSSPTSTSTSTTTITTFTTTTIFISPVKPTTTRVMTLPTPTSQNHHSTDPFGRTNPSSPALPTITPGFTPFSPTFHISSRPSHPLLSSSPFSSLPLTSPPSPPPPPSSKTSVLPTITSIHVSSNPALRNTTSVFSTTTPQPPLTVSTSTFRSDPSKSSTISSVSSNSPVSPKHTIESLPMASRPTTDLPPSVTSA</sequence>
<dbReference type="Proteomes" id="UP001050691">
    <property type="component" value="Unassembled WGS sequence"/>
</dbReference>
<reference evidence="2" key="1">
    <citation type="submission" date="2021-10" db="EMBL/GenBank/DDBJ databases">
        <title>De novo Genome Assembly of Clathrus columnatus (Basidiomycota, Fungi) Using Illumina and Nanopore Sequence Data.</title>
        <authorList>
            <person name="Ogiso-Tanaka E."/>
            <person name="Itagaki H."/>
            <person name="Hosoya T."/>
            <person name="Hosaka K."/>
        </authorList>
    </citation>
    <scope>NUCLEOTIDE SEQUENCE</scope>
    <source>
        <strain evidence="2">MO-923</strain>
    </source>
</reference>
<evidence type="ECO:0000313" key="2">
    <source>
        <dbReference type="EMBL" id="GJJ13784.1"/>
    </source>
</evidence>
<feature type="compositionally biased region" description="Polar residues" evidence="1">
    <location>
        <begin position="177"/>
        <end position="198"/>
    </location>
</feature>
<proteinExistence type="predicted"/>
<evidence type="ECO:0000256" key="1">
    <source>
        <dbReference type="SAM" id="MobiDB-lite"/>
    </source>
</evidence>
<dbReference type="EMBL" id="BPWL01000009">
    <property type="protein sequence ID" value="GJJ13784.1"/>
    <property type="molecule type" value="Genomic_DNA"/>
</dbReference>
<dbReference type="AlphaFoldDB" id="A0AAV5AGL3"/>
<accession>A0AAV5AGL3</accession>
<organism evidence="2 3">
    <name type="scientific">Clathrus columnatus</name>
    <dbReference type="NCBI Taxonomy" id="1419009"/>
    <lineage>
        <taxon>Eukaryota</taxon>
        <taxon>Fungi</taxon>
        <taxon>Dikarya</taxon>
        <taxon>Basidiomycota</taxon>
        <taxon>Agaricomycotina</taxon>
        <taxon>Agaricomycetes</taxon>
        <taxon>Phallomycetidae</taxon>
        <taxon>Phallales</taxon>
        <taxon>Clathraceae</taxon>
        <taxon>Clathrus</taxon>
    </lineage>
</organism>
<protein>
    <submittedName>
        <fullName evidence="2">Uncharacterized protein</fullName>
    </submittedName>
</protein>
<evidence type="ECO:0000313" key="3">
    <source>
        <dbReference type="Proteomes" id="UP001050691"/>
    </source>
</evidence>
<feature type="compositionally biased region" description="Low complexity" evidence="1">
    <location>
        <begin position="202"/>
        <end position="218"/>
    </location>
</feature>
<name>A0AAV5AGL3_9AGAM</name>
<feature type="compositionally biased region" description="Pro residues" evidence="1">
    <location>
        <begin position="144"/>
        <end position="154"/>
    </location>
</feature>
<feature type="region of interest" description="Disordered" evidence="1">
    <location>
        <begin position="177"/>
        <end position="242"/>
    </location>
</feature>
<feature type="compositionally biased region" description="Low complexity" evidence="1">
    <location>
        <begin position="125"/>
        <end position="143"/>
    </location>
</feature>
<feature type="region of interest" description="Disordered" evidence="1">
    <location>
        <begin position="83"/>
        <end position="159"/>
    </location>
</feature>
<comment type="caution">
    <text evidence="2">The sequence shown here is derived from an EMBL/GenBank/DDBJ whole genome shotgun (WGS) entry which is preliminary data.</text>
</comment>
<gene>
    <name evidence="2" type="ORF">Clacol_008041</name>
</gene>
<keyword evidence="3" id="KW-1185">Reference proteome</keyword>